<proteinExistence type="predicted"/>
<evidence type="ECO:0000313" key="1">
    <source>
        <dbReference type="EMBL" id="KAI4870387.1"/>
    </source>
</evidence>
<protein>
    <submittedName>
        <fullName evidence="1">NAD(P)-binding protein</fullName>
    </submittedName>
</protein>
<evidence type="ECO:0000313" key="2">
    <source>
        <dbReference type="Proteomes" id="UP001497700"/>
    </source>
</evidence>
<accession>A0ACB9ZFT6</accession>
<dbReference type="EMBL" id="MU393424">
    <property type="protein sequence ID" value="KAI4870387.1"/>
    <property type="molecule type" value="Genomic_DNA"/>
</dbReference>
<comment type="caution">
    <text evidence="1">The sequence shown here is derived from an EMBL/GenBank/DDBJ whole genome shotgun (WGS) entry which is preliminary data.</text>
</comment>
<sequence length="305" mass="32631">MPPPKGTPNPLEGPADYDMTSVVHNDTYPEIDSSKANLSGKVVFIAGASRGLGQAQSVSFAKAGASKIAIGARGDLSATEKAMKAAAASAGKPEPAILPLKFDVTDYKSVDEAAAQVKKNFGHVDIVINNAGIIGSSLIADSNPDEWWRILQVNLGGPYLVTRAFIPLLLEGTDKTIVTVSSVGAHLIGPGMSAYQTSKLATLRLSEFIVAEYGDKGVLAYSIHPGNIPTDMLADLSGSKEVPDFWKPIFVETPELSADSLVYLTSQKRDWLAGRYVNATWDLPEFMEKEDEIVKGDKLKVRLVV</sequence>
<gene>
    <name evidence="1" type="ORF">F4820DRAFT_403506</name>
</gene>
<organism evidence="1 2">
    <name type="scientific">Hypoxylon rubiginosum</name>
    <dbReference type="NCBI Taxonomy" id="110542"/>
    <lineage>
        <taxon>Eukaryota</taxon>
        <taxon>Fungi</taxon>
        <taxon>Dikarya</taxon>
        <taxon>Ascomycota</taxon>
        <taxon>Pezizomycotina</taxon>
        <taxon>Sordariomycetes</taxon>
        <taxon>Xylariomycetidae</taxon>
        <taxon>Xylariales</taxon>
        <taxon>Hypoxylaceae</taxon>
        <taxon>Hypoxylon</taxon>
    </lineage>
</organism>
<keyword evidence="2" id="KW-1185">Reference proteome</keyword>
<reference evidence="1 2" key="1">
    <citation type="journal article" date="2022" name="New Phytol.">
        <title>Ecological generalism drives hyperdiversity of secondary metabolite gene clusters in xylarialean endophytes.</title>
        <authorList>
            <person name="Franco M.E.E."/>
            <person name="Wisecaver J.H."/>
            <person name="Arnold A.E."/>
            <person name="Ju Y.M."/>
            <person name="Slot J.C."/>
            <person name="Ahrendt S."/>
            <person name="Moore L.P."/>
            <person name="Eastman K.E."/>
            <person name="Scott K."/>
            <person name="Konkel Z."/>
            <person name="Mondo S.J."/>
            <person name="Kuo A."/>
            <person name="Hayes R.D."/>
            <person name="Haridas S."/>
            <person name="Andreopoulos B."/>
            <person name="Riley R."/>
            <person name="LaButti K."/>
            <person name="Pangilinan J."/>
            <person name="Lipzen A."/>
            <person name="Amirebrahimi M."/>
            <person name="Yan J."/>
            <person name="Adam C."/>
            <person name="Keymanesh K."/>
            <person name="Ng V."/>
            <person name="Louie K."/>
            <person name="Northen T."/>
            <person name="Drula E."/>
            <person name="Henrissat B."/>
            <person name="Hsieh H.M."/>
            <person name="Youens-Clark K."/>
            <person name="Lutzoni F."/>
            <person name="Miadlikowska J."/>
            <person name="Eastwood D.C."/>
            <person name="Hamelin R.C."/>
            <person name="Grigoriev I.V."/>
            <person name="U'Ren J.M."/>
        </authorList>
    </citation>
    <scope>NUCLEOTIDE SEQUENCE [LARGE SCALE GENOMIC DNA]</scope>
    <source>
        <strain evidence="1 2">CBS 119005</strain>
    </source>
</reference>
<name>A0ACB9ZFT6_9PEZI</name>
<dbReference type="Proteomes" id="UP001497700">
    <property type="component" value="Unassembled WGS sequence"/>
</dbReference>